<feature type="region of interest" description="Disordered" evidence="1">
    <location>
        <begin position="277"/>
        <end position="300"/>
    </location>
</feature>
<reference evidence="4 5" key="1">
    <citation type="journal article" date="2012" name="J. Bacteriol.">
        <title>Genome Sequence of Fibrella aestuarina BUZ 2T, a Filamentous Marine Bacterium.</title>
        <authorList>
            <person name="Filippini M."/>
            <person name="Qi W."/>
            <person name="Blom J."/>
            <person name="Goesmann A."/>
            <person name="Smits T.H."/>
            <person name="Bagheri H.C."/>
        </authorList>
    </citation>
    <scope>NUCLEOTIDE SEQUENCE [LARGE SCALE GENOMIC DNA]</scope>
    <source>
        <strain evidence="5">BUZ 2T</strain>
    </source>
</reference>
<evidence type="ECO:0000259" key="3">
    <source>
        <dbReference type="Pfam" id="PF25231"/>
    </source>
</evidence>
<feature type="transmembrane region" description="Helical" evidence="2">
    <location>
        <begin position="137"/>
        <end position="166"/>
    </location>
</feature>
<evidence type="ECO:0000313" key="5">
    <source>
        <dbReference type="Proteomes" id="UP000011058"/>
    </source>
</evidence>
<evidence type="ECO:0000256" key="1">
    <source>
        <dbReference type="SAM" id="MobiDB-lite"/>
    </source>
</evidence>
<dbReference type="HOGENOM" id="CLU_081217_0_0_10"/>
<keyword evidence="2" id="KW-1133">Transmembrane helix</keyword>
<dbReference type="InterPro" id="IPR057169">
    <property type="entry name" value="DUF7847"/>
</dbReference>
<accession>I0K4S2</accession>
<keyword evidence="2" id="KW-0812">Transmembrane</keyword>
<evidence type="ECO:0000313" key="4">
    <source>
        <dbReference type="EMBL" id="CCG99125.1"/>
    </source>
</evidence>
<name>I0K4S2_9BACT</name>
<feature type="transmembrane region" description="Helical" evidence="2">
    <location>
        <begin position="186"/>
        <end position="209"/>
    </location>
</feature>
<dbReference type="RefSeq" id="WP_015330225.1">
    <property type="nucleotide sequence ID" value="NC_020054.1"/>
</dbReference>
<dbReference type="Proteomes" id="UP000011058">
    <property type="component" value="Chromosome"/>
</dbReference>
<keyword evidence="2" id="KW-0472">Membrane</keyword>
<dbReference type="Pfam" id="PF25231">
    <property type="entry name" value="DUF7847"/>
    <property type="match status" value="1"/>
</dbReference>
<dbReference type="AlphaFoldDB" id="I0K4S2"/>
<organism evidence="4 5">
    <name type="scientific">Fibrella aestuarina BUZ 2</name>
    <dbReference type="NCBI Taxonomy" id="1166018"/>
    <lineage>
        <taxon>Bacteria</taxon>
        <taxon>Pseudomonadati</taxon>
        <taxon>Bacteroidota</taxon>
        <taxon>Cytophagia</taxon>
        <taxon>Cytophagales</taxon>
        <taxon>Spirosomataceae</taxon>
        <taxon>Fibrella</taxon>
    </lineage>
</organism>
<keyword evidence="5" id="KW-1185">Reference proteome</keyword>
<dbReference type="KEGG" id="fae:FAES_1115"/>
<protein>
    <recommendedName>
        <fullName evidence="3">DUF7847 domain-containing protein</fullName>
    </recommendedName>
</protein>
<dbReference type="eggNOG" id="COG1377">
    <property type="taxonomic scope" value="Bacteria"/>
</dbReference>
<dbReference type="OrthoDB" id="1049480at2"/>
<feature type="transmembrane region" description="Helical" evidence="2">
    <location>
        <begin position="70"/>
        <end position="101"/>
    </location>
</feature>
<evidence type="ECO:0000256" key="2">
    <source>
        <dbReference type="SAM" id="Phobius"/>
    </source>
</evidence>
<feature type="transmembrane region" description="Helical" evidence="2">
    <location>
        <begin position="28"/>
        <end position="50"/>
    </location>
</feature>
<dbReference type="EMBL" id="HE796683">
    <property type="protein sequence ID" value="CCG99125.1"/>
    <property type="molecule type" value="Genomic_DNA"/>
</dbReference>
<proteinExistence type="predicted"/>
<dbReference type="STRING" id="1166018.FAES_1115"/>
<dbReference type="PATRIC" id="fig|1166018.3.peg.2837"/>
<gene>
    <name evidence="4" type="ORF">FAES_1115</name>
</gene>
<feature type="domain" description="DUF7847" evidence="3">
    <location>
        <begin position="86"/>
        <end position="258"/>
    </location>
</feature>
<sequence>MITFEQRRDFGEKINITFSFLTENIRGLGLALLYIVGPVALVGGIISGYAQAGVLGSASSIKTPDQIIDFYGRIFSGGALVGLAFQLIGYVLVSLVTYSYIHLYRRNPGRPIEVSEVWAEVQGFIGSGIMLTIASSIIMAVAFVLLILPGVYVMVALSLATPVLVFERTDVGQAISRSFKLIADNWWATAGLLLVMGIVAGIMSMVFTIPAGIVGGLFGAGVLKEATILTTLVTAFGSVGTSVLQSLSATAAAVQYFNLVEQKEGSSLDHAIDRIGQPTNPAANELPASVRRAAEEEGEY</sequence>